<dbReference type="Proteomes" id="UP000315751">
    <property type="component" value="Unassembled WGS sequence"/>
</dbReference>
<dbReference type="SUPFAM" id="SSF51445">
    <property type="entry name" value="(Trans)glycosidases"/>
    <property type="match status" value="1"/>
</dbReference>
<organism evidence="1 2">
    <name type="scientific">Nitrospirillum amazonense</name>
    <dbReference type="NCBI Taxonomy" id="28077"/>
    <lineage>
        <taxon>Bacteria</taxon>
        <taxon>Pseudomonadati</taxon>
        <taxon>Pseudomonadota</taxon>
        <taxon>Alphaproteobacteria</taxon>
        <taxon>Rhodospirillales</taxon>
        <taxon>Azospirillaceae</taxon>
        <taxon>Nitrospirillum</taxon>
    </lineage>
</organism>
<accession>A0A560HHT9</accession>
<comment type="caution">
    <text evidence="1">The sequence shown here is derived from an EMBL/GenBank/DDBJ whole genome shotgun (WGS) entry which is preliminary data.</text>
</comment>
<reference evidence="1 2" key="1">
    <citation type="submission" date="2019-06" db="EMBL/GenBank/DDBJ databases">
        <title>Genomic Encyclopedia of Type Strains, Phase IV (KMG-V): Genome sequencing to study the core and pangenomes of soil and plant-associated prokaryotes.</title>
        <authorList>
            <person name="Whitman W."/>
        </authorList>
    </citation>
    <scope>NUCLEOTIDE SEQUENCE [LARGE SCALE GENOMIC DNA]</scope>
    <source>
        <strain evidence="1 2">BR 11622</strain>
    </source>
</reference>
<dbReference type="InterPro" id="IPR045857">
    <property type="entry name" value="O16G_dom_2"/>
</dbReference>
<gene>
    <name evidence="1" type="ORF">FBZ90_101340</name>
</gene>
<evidence type="ECO:0000313" key="2">
    <source>
        <dbReference type="Proteomes" id="UP000315751"/>
    </source>
</evidence>
<dbReference type="InterPro" id="IPR017853">
    <property type="entry name" value="GH"/>
</dbReference>
<dbReference type="InterPro" id="IPR006311">
    <property type="entry name" value="TAT_signal"/>
</dbReference>
<dbReference type="EMBL" id="VITR01000001">
    <property type="protein sequence ID" value="TWB46005.1"/>
    <property type="molecule type" value="Genomic_DNA"/>
</dbReference>
<dbReference type="AlphaFoldDB" id="A0A560HHT9"/>
<dbReference type="Gene3D" id="3.20.20.80">
    <property type="entry name" value="Glycosidases"/>
    <property type="match status" value="1"/>
</dbReference>
<sequence>MPPFPAPHGVTRRALLTSGAGTAVALATTAGTAAPSAGAAASPDLQLLTSRSGVYTPARGEAVLQFSFDFPEASVQVGPLLMGFRVQTYENAYAIDPTVTRVVRDGNRTTLTCDGFLWAGGQEKAPGKLVAEFAVESDGTVQWTARAEAQHPVKSITTVARGLPRGEISVSGQDFTDLKDDEKVFEYPNFFQGVATPLAVLKAADGRHYALSARQSAVRTCRFFFQPGPDGYRVELIHEGEGWAKSNSLATPPWRVGPAADYAAAAADHFAHVEKTYGIPKLATRADMPAWMREVDLVLSIHGAHWTGYIFNDYARMLEILRWAATQIEPKRVMVFLPAWDGRYYWNYPLYQPDPRMGGVDGFKHLVSQAQKLGFRIVPMFGTNSANKVWEEFKLFADATTERVDGDAFDLNWVDWDNDRSGEGWMPFMNLGVASWRRWLGARISATITQFGVDGYFLDIAGAALNNTKADMHEGTRQLVQDLAQRHPGIPPVGEMLYDAQMAFIPMSHVTRYTLAPAACDDHIRNYQHLSRPAPGRGSTGVHEAGFGTYKTEIPPHQRAIPTITVVDDTFTKERAAMADYIRQAKAWGEARRK</sequence>
<dbReference type="Gene3D" id="3.90.400.10">
    <property type="entry name" value="Oligo-1,6-glucosidase, Domain 2"/>
    <property type="match status" value="1"/>
</dbReference>
<evidence type="ECO:0000313" key="1">
    <source>
        <dbReference type="EMBL" id="TWB46005.1"/>
    </source>
</evidence>
<keyword evidence="2" id="KW-1185">Reference proteome</keyword>
<dbReference type="RefSeq" id="WP_246130092.1">
    <property type="nucleotide sequence ID" value="NZ_VITR01000001.1"/>
</dbReference>
<protein>
    <recommendedName>
        <fullName evidence="3">Alpha-galactosidase</fullName>
    </recommendedName>
</protein>
<name>A0A560HHT9_9PROT</name>
<evidence type="ECO:0008006" key="3">
    <source>
        <dbReference type="Google" id="ProtNLM"/>
    </source>
</evidence>
<proteinExistence type="predicted"/>
<dbReference type="PROSITE" id="PS51318">
    <property type="entry name" value="TAT"/>
    <property type="match status" value="1"/>
</dbReference>